<organism evidence="6 7">
    <name type="scientific">Luteolibacter flavescens</name>
    <dbReference type="NCBI Taxonomy" id="1859460"/>
    <lineage>
        <taxon>Bacteria</taxon>
        <taxon>Pseudomonadati</taxon>
        <taxon>Verrucomicrobiota</taxon>
        <taxon>Verrucomicrobiia</taxon>
        <taxon>Verrucomicrobiales</taxon>
        <taxon>Verrucomicrobiaceae</taxon>
        <taxon>Luteolibacter</taxon>
    </lineage>
</organism>
<evidence type="ECO:0000313" key="6">
    <source>
        <dbReference type="EMBL" id="MCW1885286.1"/>
    </source>
</evidence>
<dbReference type="InterPro" id="IPR058637">
    <property type="entry name" value="YknX-like_C"/>
</dbReference>
<dbReference type="InterPro" id="IPR006143">
    <property type="entry name" value="RND_pump_MFP"/>
</dbReference>
<feature type="chain" id="PRO_5046350030" evidence="2">
    <location>
        <begin position="25"/>
        <end position="339"/>
    </location>
</feature>
<feature type="domain" description="YknX-like C-terminal permuted SH3-like" evidence="5">
    <location>
        <begin position="270"/>
        <end position="335"/>
    </location>
</feature>
<comment type="similarity">
    <text evidence="1">Belongs to the membrane fusion protein (MFP) (TC 8.A.1) family.</text>
</comment>
<dbReference type="PANTHER" id="PTHR30469:SF36">
    <property type="entry name" value="BLL3903 PROTEIN"/>
    <property type="match status" value="1"/>
</dbReference>
<keyword evidence="2" id="KW-0732">Signal</keyword>
<feature type="domain" description="CzcB-like barrel-sandwich hybrid" evidence="4">
    <location>
        <begin position="59"/>
        <end position="185"/>
    </location>
</feature>
<dbReference type="Gene3D" id="1.10.287.470">
    <property type="entry name" value="Helix hairpin bin"/>
    <property type="match status" value="1"/>
</dbReference>
<feature type="signal peptide" evidence="2">
    <location>
        <begin position="1"/>
        <end position="24"/>
    </location>
</feature>
<evidence type="ECO:0000259" key="5">
    <source>
        <dbReference type="Pfam" id="PF25989"/>
    </source>
</evidence>
<dbReference type="EMBL" id="JAPDDS010000005">
    <property type="protein sequence ID" value="MCW1885286.1"/>
    <property type="molecule type" value="Genomic_DNA"/>
</dbReference>
<evidence type="ECO:0000259" key="3">
    <source>
        <dbReference type="Pfam" id="PF25954"/>
    </source>
</evidence>
<keyword evidence="7" id="KW-1185">Reference proteome</keyword>
<dbReference type="Gene3D" id="2.40.30.170">
    <property type="match status" value="1"/>
</dbReference>
<dbReference type="Pfam" id="PF25989">
    <property type="entry name" value="YknX_C"/>
    <property type="match status" value="1"/>
</dbReference>
<dbReference type="InterPro" id="IPR058792">
    <property type="entry name" value="Beta-barrel_RND_2"/>
</dbReference>
<dbReference type="Pfam" id="PF25973">
    <property type="entry name" value="BSH_CzcB"/>
    <property type="match status" value="1"/>
</dbReference>
<dbReference type="NCBIfam" id="TIGR01730">
    <property type="entry name" value="RND_mfp"/>
    <property type="match status" value="1"/>
</dbReference>
<accession>A0ABT3FNY6</accession>
<dbReference type="Pfam" id="PF25954">
    <property type="entry name" value="Beta-barrel_RND_2"/>
    <property type="match status" value="1"/>
</dbReference>
<dbReference type="PANTHER" id="PTHR30469">
    <property type="entry name" value="MULTIDRUG RESISTANCE PROTEIN MDTA"/>
    <property type="match status" value="1"/>
</dbReference>
<evidence type="ECO:0000313" key="7">
    <source>
        <dbReference type="Proteomes" id="UP001207930"/>
    </source>
</evidence>
<dbReference type="Gene3D" id="2.40.50.100">
    <property type="match status" value="1"/>
</dbReference>
<gene>
    <name evidence="6" type="ORF">OKA04_11145</name>
</gene>
<reference evidence="6 7" key="1">
    <citation type="submission" date="2022-10" db="EMBL/GenBank/DDBJ databases">
        <title>Luteolibacter flavescens strain MCCC 1K03193, whole genome shotgun sequencing project.</title>
        <authorList>
            <person name="Zhao G."/>
            <person name="Shen L."/>
        </authorList>
    </citation>
    <scope>NUCLEOTIDE SEQUENCE [LARGE SCALE GENOMIC DNA]</scope>
    <source>
        <strain evidence="6 7">MCCC 1K03193</strain>
    </source>
</reference>
<protein>
    <submittedName>
        <fullName evidence="6">Efflux RND transporter periplasmic adaptor subunit</fullName>
    </submittedName>
</protein>
<sequence>MPQPITRLLACSLLLAPASLFAQAKGPAAPVAAEVFRVIETPMANTVKTVGTLRANESVDIVPELTKRLAKIEVHEGAQVEKGDVLFVLDDSDLAAELAEIDARLKLAEANKTRTDSLLPQRAISRQAYDLAAAEYDIFKAQKDTKQVELSKTRILAPFAGRTGIRRVSEGALVKPETVLMTLQDLSHIKVDFPLPERYASEVKTGQKFTFTVSGNAKAFEGQVEVIEPAVEAATRSLQVRGICSSPQGLLPGGFAEVTLQLDTIENGYAIPSQAVVPSSKGQGVYVLKDGKAEFRDIEIGIRTSGQVQVLRGLNEGDQLLTTNLLRLRPGVSVQAVQP</sequence>
<dbReference type="InterPro" id="IPR058647">
    <property type="entry name" value="BSH_CzcB-like"/>
</dbReference>
<proteinExistence type="inferred from homology"/>
<evidence type="ECO:0000256" key="2">
    <source>
        <dbReference type="SAM" id="SignalP"/>
    </source>
</evidence>
<dbReference type="Gene3D" id="2.40.420.20">
    <property type="match status" value="1"/>
</dbReference>
<evidence type="ECO:0000259" key="4">
    <source>
        <dbReference type="Pfam" id="PF25973"/>
    </source>
</evidence>
<dbReference type="Proteomes" id="UP001207930">
    <property type="component" value="Unassembled WGS sequence"/>
</dbReference>
<dbReference type="RefSeq" id="WP_264501243.1">
    <property type="nucleotide sequence ID" value="NZ_JAPDDS010000005.1"/>
</dbReference>
<evidence type="ECO:0000256" key="1">
    <source>
        <dbReference type="ARBA" id="ARBA00009477"/>
    </source>
</evidence>
<comment type="caution">
    <text evidence="6">The sequence shown here is derived from an EMBL/GenBank/DDBJ whole genome shotgun (WGS) entry which is preliminary data.</text>
</comment>
<dbReference type="SUPFAM" id="SSF111369">
    <property type="entry name" value="HlyD-like secretion proteins"/>
    <property type="match status" value="1"/>
</dbReference>
<feature type="domain" description="CusB-like beta-barrel" evidence="3">
    <location>
        <begin position="193"/>
        <end position="261"/>
    </location>
</feature>
<name>A0ABT3FNY6_9BACT</name>